<evidence type="ECO:0000313" key="1">
    <source>
        <dbReference type="EMBL" id="KAK3206170.1"/>
    </source>
</evidence>
<keyword evidence="2" id="KW-1185">Reference proteome</keyword>
<gene>
    <name evidence="1" type="ORF">Dsin_020216</name>
</gene>
<dbReference type="EMBL" id="JANJYJ010000006">
    <property type="protein sequence ID" value="KAK3206170.1"/>
    <property type="molecule type" value="Genomic_DNA"/>
</dbReference>
<proteinExistence type="predicted"/>
<organism evidence="1 2">
    <name type="scientific">Dipteronia sinensis</name>
    <dbReference type="NCBI Taxonomy" id="43782"/>
    <lineage>
        <taxon>Eukaryota</taxon>
        <taxon>Viridiplantae</taxon>
        <taxon>Streptophyta</taxon>
        <taxon>Embryophyta</taxon>
        <taxon>Tracheophyta</taxon>
        <taxon>Spermatophyta</taxon>
        <taxon>Magnoliopsida</taxon>
        <taxon>eudicotyledons</taxon>
        <taxon>Gunneridae</taxon>
        <taxon>Pentapetalae</taxon>
        <taxon>rosids</taxon>
        <taxon>malvids</taxon>
        <taxon>Sapindales</taxon>
        <taxon>Sapindaceae</taxon>
        <taxon>Hippocastanoideae</taxon>
        <taxon>Acereae</taxon>
        <taxon>Dipteronia</taxon>
    </lineage>
</organism>
<sequence>MIAFRFIITTKWSQMGLHVRLLSRKQVMLRLALRKDSSDCLFKLNMGNDVCELSKSDKVKESWLCFSKKEVIGVSKCSAKLSCENKRVLVDGDVVHGMGLFLNSNFLKGDRVILKSEGGSEFGNQSGGVEEGSLCRNGVGFKGSSSCAKEIILLGNDSSPRINSLKCDGPNKFQFDSGGELISCSGDASKVMLSNMDIKKMSLTYGLITIPVKWGDNDDAIKYSNMGNGRDYCLTVKGHSMKLRSSKNCLNLSWNLEKEISKVIDIGVAMGFDFNGKEVKMADIVAKAYSKLMGIKLKMENAQ</sequence>
<reference evidence="1" key="1">
    <citation type="journal article" date="2023" name="Plant J.">
        <title>Genome sequences and population genomics provide insights into the demographic history, inbreeding, and mutation load of two 'living fossil' tree species of Dipteronia.</title>
        <authorList>
            <person name="Feng Y."/>
            <person name="Comes H.P."/>
            <person name="Chen J."/>
            <person name="Zhu S."/>
            <person name="Lu R."/>
            <person name="Zhang X."/>
            <person name="Li P."/>
            <person name="Qiu J."/>
            <person name="Olsen K.M."/>
            <person name="Qiu Y."/>
        </authorList>
    </citation>
    <scope>NUCLEOTIDE SEQUENCE</scope>
    <source>
        <strain evidence="1">NBL</strain>
    </source>
</reference>
<dbReference type="AlphaFoldDB" id="A0AAE0E3G2"/>
<name>A0AAE0E3G2_9ROSI</name>
<accession>A0AAE0E3G2</accession>
<protein>
    <submittedName>
        <fullName evidence="1">Uncharacterized protein</fullName>
    </submittedName>
</protein>
<comment type="caution">
    <text evidence="1">The sequence shown here is derived from an EMBL/GenBank/DDBJ whole genome shotgun (WGS) entry which is preliminary data.</text>
</comment>
<dbReference type="Proteomes" id="UP001281410">
    <property type="component" value="Unassembled WGS sequence"/>
</dbReference>
<evidence type="ECO:0000313" key="2">
    <source>
        <dbReference type="Proteomes" id="UP001281410"/>
    </source>
</evidence>